<dbReference type="AlphaFoldDB" id="A0A315ZBM1"/>
<protein>
    <submittedName>
        <fullName evidence="2">Outer membrane protein with beta-barrel domain</fullName>
    </submittedName>
</protein>
<dbReference type="InterPro" id="IPR025665">
    <property type="entry name" value="Beta-barrel_OMP_2"/>
</dbReference>
<evidence type="ECO:0000313" key="2">
    <source>
        <dbReference type="EMBL" id="PWJ42760.1"/>
    </source>
</evidence>
<reference evidence="2 3" key="1">
    <citation type="submission" date="2018-03" db="EMBL/GenBank/DDBJ databases">
        <title>Genomic Encyclopedia of Archaeal and Bacterial Type Strains, Phase II (KMG-II): from individual species to whole genera.</title>
        <authorList>
            <person name="Goeker M."/>
        </authorList>
    </citation>
    <scope>NUCLEOTIDE SEQUENCE [LARGE SCALE GENOMIC DNA]</scope>
    <source>
        <strain evidence="2 3">DSM 28229</strain>
    </source>
</reference>
<dbReference type="Proteomes" id="UP000245535">
    <property type="component" value="Unassembled WGS sequence"/>
</dbReference>
<name>A0A315ZBM1_SEDFL</name>
<organism evidence="2 3">
    <name type="scientific">Sediminitomix flava</name>
    <dbReference type="NCBI Taxonomy" id="379075"/>
    <lineage>
        <taxon>Bacteria</taxon>
        <taxon>Pseudomonadati</taxon>
        <taxon>Bacteroidota</taxon>
        <taxon>Cytophagia</taxon>
        <taxon>Cytophagales</taxon>
        <taxon>Flammeovirgaceae</taxon>
        <taxon>Sediminitomix</taxon>
    </lineage>
</organism>
<feature type="domain" description="Outer membrane protein beta-barrel" evidence="1">
    <location>
        <begin position="22"/>
        <end position="173"/>
    </location>
</feature>
<dbReference type="EMBL" id="QGDO01000002">
    <property type="protein sequence ID" value="PWJ42760.1"/>
    <property type="molecule type" value="Genomic_DNA"/>
</dbReference>
<evidence type="ECO:0000259" key="1">
    <source>
        <dbReference type="Pfam" id="PF13568"/>
    </source>
</evidence>
<accession>A0A315ZBM1</accession>
<dbReference type="RefSeq" id="WP_109616885.1">
    <property type="nucleotide sequence ID" value="NZ_QGDO01000002.1"/>
</dbReference>
<dbReference type="Pfam" id="PF13568">
    <property type="entry name" value="OMP_b-brl_2"/>
    <property type="match status" value="1"/>
</dbReference>
<keyword evidence="3" id="KW-1185">Reference proteome</keyword>
<sequence length="196" mass="22282">MNSHFKAIIFGGILYLLSNFSFAQARFSLGIHGGVTGVSLANVEDFESQNKVGSMIGGFFRVGNRFYLESGFDYYKNETTYEDPMRQLKTDLKFSSINVPILLGFKLANGDSFNFRIFAGGSIHNIRDLEDNDFFDEDDLQSTYGMLNIGLGADIWRFTLDFKFEQAFDDFFEFQSVNLDGKLIRFTGTIGFLFIK</sequence>
<proteinExistence type="predicted"/>
<dbReference type="OrthoDB" id="1001536at2"/>
<comment type="caution">
    <text evidence="2">The sequence shown here is derived from an EMBL/GenBank/DDBJ whole genome shotgun (WGS) entry which is preliminary data.</text>
</comment>
<gene>
    <name evidence="2" type="ORF">BC781_102305</name>
</gene>
<evidence type="ECO:0000313" key="3">
    <source>
        <dbReference type="Proteomes" id="UP000245535"/>
    </source>
</evidence>